<gene>
    <name evidence="8" type="primary">impact-A</name>
    <name evidence="8" type="ORF">Bhyg_14941</name>
</gene>
<dbReference type="Pfam" id="PF05773">
    <property type="entry name" value="RWD"/>
    <property type="match status" value="1"/>
</dbReference>
<evidence type="ECO:0000313" key="8">
    <source>
        <dbReference type="EMBL" id="KAJ6636353.1"/>
    </source>
</evidence>
<keyword evidence="9" id="KW-1185">Reference proteome</keyword>
<dbReference type="EMBL" id="WJQU01000004">
    <property type="protein sequence ID" value="KAJ6636353.1"/>
    <property type="molecule type" value="Genomic_DNA"/>
</dbReference>
<evidence type="ECO:0000313" key="9">
    <source>
        <dbReference type="Proteomes" id="UP001151699"/>
    </source>
</evidence>
<evidence type="ECO:0000256" key="4">
    <source>
        <dbReference type="ARBA" id="ARBA00022491"/>
    </source>
</evidence>
<dbReference type="Gene3D" id="3.30.230.30">
    <property type="entry name" value="Impact, N-terminal domain"/>
    <property type="match status" value="1"/>
</dbReference>
<dbReference type="SMART" id="SM00591">
    <property type="entry name" value="RWD"/>
    <property type="match status" value="1"/>
</dbReference>
<dbReference type="InterPro" id="IPR020568">
    <property type="entry name" value="Ribosomal_Su5_D2-typ_SF"/>
</dbReference>
<dbReference type="Proteomes" id="UP001151699">
    <property type="component" value="Chromosome C"/>
</dbReference>
<dbReference type="PANTHER" id="PTHR16301:SF25">
    <property type="entry name" value="PROTEIN IMPACT"/>
    <property type="match status" value="1"/>
</dbReference>
<dbReference type="GO" id="GO:0005737">
    <property type="term" value="C:cytoplasm"/>
    <property type="evidence" value="ECO:0007669"/>
    <property type="project" value="UniProtKB-SubCell"/>
</dbReference>
<dbReference type="SUPFAM" id="SSF54495">
    <property type="entry name" value="UBC-like"/>
    <property type="match status" value="1"/>
</dbReference>
<evidence type="ECO:0000256" key="6">
    <source>
        <dbReference type="ARBA" id="ARBA00023016"/>
    </source>
</evidence>
<keyword evidence="5" id="KW-0810">Translation regulation</keyword>
<evidence type="ECO:0000256" key="5">
    <source>
        <dbReference type="ARBA" id="ARBA00022845"/>
    </source>
</evidence>
<dbReference type="Pfam" id="PF01205">
    <property type="entry name" value="Impact_N"/>
    <property type="match status" value="1"/>
</dbReference>
<protein>
    <submittedName>
        <fullName evidence="8">Protein IMPACT-A</fullName>
    </submittedName>
</protein>
<feature type="domain" description="RWD" evidence="7">
    <location>
        <begin position="9"/>
        <end position="111"/>
    </location>
</feature>
<keyword evidence="3" id="KW-0963">Cytoplasm</keyword>
<dbReference type="Gene3D" id="3.10.110.10">
    <property type="entry name" value="Ubiquitin Conjugating Enzyme"/>
    <property type="match status" value="1"/>
</dbReference>
<sequence>MDNLEQQKDEVQAMSSIYGDEFVLEEFTSDYQVYSMEFTNDSKTIELKLTVKLFPSYPSESSPTYELSSPYLNGLSRATLGQQIEQIFAENIGQPVLYQCFEEVRNFISQFNEDAPINANHQNDSPETTKEIDSSKKTFVFTTCEPIVDRKSTFQGHVTEVTSKQDVSIALQQLKLNTKIERATHNMYAYRIHDGNVWIQDCDDDGESQAGSRLLHLLQVLEAKNVLVIVSRWFGGTQLGATRFKHINNAARAALDKNGNVTKGKKA</sequence>
<reference evidence="8" key="1">
    <citation type="submission" date="2022-07" db="EMBL/GenBank/DDBJ databases">
        <authorList>
            <person name="Trinca V."/>
            <person name="Uliana J.V.C."/>
            <person name="Torres T.T."/>
            <person name="Ward R.J."/>
            <person name="Monesi N."/>
        </authorList>
    </citation>
    <scope>NUCLEOTIDE SEQUENCE</scope>
    <source>
        <strain evidence="8">HSMRA1968</strain>
        <tissue evidence="8">Whole embryos</tissue>
    </source>
</reference>
<comment type="subcellular location">
    <subcellularLocation>
        <location evidence="1">Cytoplasm</location>
    </subcellularLocation>
</comment>
<dbReference type="InterPro" id="IPR036956">
    <property type="entry name" value="Impact_N_sf"/>
</dbReference>
<dbReference type="PANTHER" id="PTHR16301">
    <property type="entry name" value="IMPACT-RELATED"/>
    <property type="match status" value="1"/>
</dbReference>
<keyword evidence="6" id="KW-0346">Stress response</keyword>
<evidence type="ECO:0000256" key="1">
    <source>
        <dbReference type="ARBA" id="ARBA00004496"/>
    </source>
</evidence>
<dbReference type="InterPro" id="IPR001498">
    <property type="entry name" value="Impact_N"/>
</dbReference>
<dbReference type="InterPro" id="IPR016135">
    <property type="entry name" value="UBQ-conjugating_enzyme/RWD"/>
</dbReference>
<dbReference type="PROSITE" id="PS50908">
    <property type="entry name" value="RWD"/>
    <property type="match status" value="1"/>
</dbReference>
<dbReference type="InterPro" id="IPR023582">
    <property type="entry name" value="Impact"/>
</dbReference>
<keyword evidence="4" id="KW-0678">Repressor</keyword>
<dbReference type="SUPFAM" id="SSF54211">
    <property type="entry name" value="Ribosomal protein S5 domain 2-like"/>
    <property type="match status" value="1"/>
</dbReference>
<dbReference type="OrthoDB" id="69641at2759"/>
<proteinExistence type="inferred from homology"/>
<dbReference type="CDD" id="cd23821">
    <property type="entry name" value="RWD_IMPACT"/>
    <property type="match status" value="1"/>
</dbReference>
<dbReference type="InterPro" id="IPR006575">
    <property type="entry name" value="RWD_dom"/>
</dbReference>
<organism evidence="8 9">
    <name type="scientific">Pseudolycoriella hygida</name>
    <dbReference type="NCBI Taxonomy" id="35572"/>
    <lineage>
        <taxon>Eukaryota</taxon>
        <taxon>Metazoa</taxon>
        <taxon>Ecdysozoa</taxon>
        <taxon>Arthropoda</taxon>
        <taxon>Hexapoda</taxon>
        <taxon>Insecta</taxon>
        <taxon>Pterygota</taxon>
        <taxon>Neoptera</taxon>
        <taxon>Endopterygota</taxon>
        <taxon>Diptera</taxon>
        <taxon>Nematocera</taxon>
        <taxon>Sciaroidea</taxon>
        <taxon>Sciaridae</taxon>
        <taxon>Pseudolycoriella</taxon>
    </lineage>
</organism>
<evidence type="ECO:0000259" key="7">
    <source>
        <dbReference type="PROSITE" id="PS50908"/>
    </source>
</evidence>
<name>A0A9Q0RXX7_9DIPT</name>
<evidence type="ECO:0000256" key="2">
    <source>
        <dbReference type="ARBA" id="ARBA00007665"/>
    </source>
</evidence>
<dbReference type="AlphaFoldDB" id="A0A9Q0RXX7"/>
<comment type="caution">
    <text evidence="8">The sequence shown here is derived from an EMBL/GenBank/DDBJ whole genome shotgun (WGS) entry which is preliminary data.</text>
</comment>
<dbReference type="GO" id="GO:0006446">
    <property type="term" value="P:regulation of translational initiation"/>
    <property type="evidence" value="ECO:0007669"/>
    <property type="project" value="TreeGrafter"/>
</dbReference>
<dbReference type="GO" id="GO:0140469">
    <property type="term" value="P:GCN2-mediated signaling"/>
    <property type="evidence" value="ECO:0007669"/>
    <property type="project" value="TreeGrafter"/>
</dbReference>
<evidence type="ECO:0000256" key="3">
    <source>
        <dbReference type="ARBA" id="ARBA00022490"/>
    </source>
</evidence>
<accession>A0A9Q0RXX7</accession>
<comment type="similarity">
    <text evidence="2">Belongs to the IMPACT family.</text>
</comment>